<keyword evidence="2" id="KW-1185">Reference proteome</keyword>
<dbReference type="Proteomes" id="UP000324222">
    <property type="component" value="Unassembled WGS sequence"/>
</dbReference>
<gene>
    <name evidence="1" type="ORF">E2C01_021861</name>
</gene>
<dbReference type="EMBL" id="VSRR010001946">
    <property type="protein sequence ID" value="MPC28651.1"/>
    <property type="molecule type" value="Genomic_DNA"/>
</dbReference>
<comment type="caution">
    <text evidence="1">The sequence shown here is derived from an EMBL/GenBank/DDBJ whole genome shotgun (WGS) entry which is preliminary data.</text>
</comment>
<sequence>MEPEIESILLEQIGFQLLAKAVKFNSFTSAPPGSTHGAADGRKRRLEFFVLESMHLSALRSLVNLRSKPEALKICHRSLLPTTAHLNLLNAGTPLVHAVSAWTLYHELWVQLDGFIDTSKGL</sequence>
<evidence type="ECO:0000313" key="1">
    <source>
        <dbReference type="EMBL" id="MPC28651.1"/>
    </source>
</evidence>
<name>A0A5B7E3Q5_PORTR</name>
<dbReference type="AlphaFoldDB" id="A0A5B7E3Q5"/>
<organism evidence="1 2">
    <name type="scientific">Portunus trituberculatus</name>
    <name type="common">Swimming crab</name>
    <name type="synonym">Neptunus trituberculatus</name>
    <dbReference type="NCBI Taxonomy" id="210409"/>
    <lineage>
        <taxon>Eukaryota</taxon>
        <taxon>Metazoa</taxon>
        <taxon>Ecdysozoa</taxon>
        <taxon>Arthropoda</taxon>
        <taxon>Crustacea</taxon>
        <taxon>Multicrustacea</taxon>
        <taxon>Malacostraca</taxon>
        <taxon>Eumalacostraca</taxon>
        <taxon>Eucarida</taxon>
        <taxon>Decapoda</taxon>
        <taxon>Pleocyemata</taxon>
        <taxon>Brachyura</taxon>
        <taxon>Eubrachyura</taxon>
        <taxon>Portunoidea</taxon>
        <taxon>Portunidae</taxon>
        <taxon>Portuninae</taxon>
        <taxon>Portunus</taxon>
    </lineage>
</organism>
<reference evidence="1 2" key="1">
    <citation type="submission" date="2019-05" db="EMBL/GenBank/DDBJ databases">
        <title>Another draft genome of Portunus trituberculatus and its Hox gene families provides insights of decapod evolution.</title>
        <authorList>
            <person name="Jeong J.-H."/>
            <person name="Song I."/>
            <person name="Kim S."/>
            <person name="Choi T."/>
            <person name="Kim D."/>
            <person name="Ryu S."/>
            <person name="Kim W."/>
        </authorList>
    </citation>
    <scope>NUCLEOTIDE SEQUENCE [LARGE SCALE GENOMIC DNA]</scope>
    <source>
        <tissue evidence="1">Muscle</tissue>
    </source>
</reference>
<proteinExistence type="predicted"/>
<protein>
    <submittedName>
        <fullName evidence="1">Uncharacterized protein</fullName>
    </submittedName>
</protein>
<evidence type="ECO:0000313" key="2">
    <source>
        <dbReference type="Proteomes" id="UP000324222"/>
    </source>
</evidence>
<accession>A0A5B7E3Q5</accession>